<proteinExistence type="predicted"/>
<dbReference type="VEuPathDB" id="FungiDB:H257_15459"/>
<feature type="region of interest" description="Disordered" evidence="1">
    <location>
        <begin position="1"/>
        <end position="22"/>
    </location>
</feature>
<protein>
    <submittedName>
        <fullName evidence="2">Uncharacterized protein</fullName>
    </submittedName>
</protein>
<feature type="compositionally biased region" description="Basic and acidic residues" evidence="1">
    <location>
        <begin position="1"/>
        <end position="13"/>
    </location>
</feature>
<name>W4FPR4_APHAT</name>
<dbReference type="GeneID" id="20817455"/>
<organism evidence="2">
    <name type="scientific">Aphanomyces astaci</name>
    <name type="common">Crayfish plague agent</name>
    <dbReference type="NCBI Taxonomy" id="112090"/>
    <lineage>
        <taxon>Eukaryota</taxon>
        <taxon>Sar</taxon>
        <taxon>Stramenopiles</taxon>
        <taxon>Oomycota</taxon>
        <taxon>Saprolegniomycetes</taxon>
        <taxon>Saprolegniales</taxon>
        <taxon>Verrucalvaceae</taxon>
        <taxon>Aphanomyces</taxon>
    </lineage>
</organism>
<accession>W4FPR4</accession>
<dbReference type="RefSeq" id="XP_009841878.1">
    <property type="nucleotide sequence ID" value="XM_009843576.1"/>
</dbReference>
<gene>
    <name evidence="2" type="ORF">H257_15459</name>
</gene>
<dbReference type="AlphaFoldDB" id="W4FPR4"/>
<dbReference type="EMBL" id="KI913183">
    <property type="protein sequence ID" value="ETV68653.1"/>
    <property type="molecule type" value="Genomic_DNA"/>
</dbReference>
<sequence length="93" mass="10396">MEEETEDRKREITLTEELPSEQAAKQARLKEEMEQASLNALIHGWNPTVPPIDQVGIRFAKTSKGSTTSSWLPKDEEGQNEHHEGKDQGDAPG</sequence>
<feature type="region of interest" description="Disordered" evidence="1">
    <location>
        <begin position="60"/>
        <end position="93"/>
    </location>
</feature>
<evidence type="ECO:0000256" key="1">
    <source>
        <dbReference type="SAM" id="MobiDB-lite"/>
    </source>
</evidence>
<feature type="compositionally biased region" description="Basic and acidic residues" evidence="1">
    <location>
        <begin position="73"/>
        <end position="93"/>
    </location>
</feature>
<reference evidence="2" key="1">
    <citation type="submission" date="2013-12" db="EMBL/GenBank/DDBJ databases">
        <title>The Genome Sequence of Aphanomyces astaci APO3.</title>
        <authorList>
            <consortium name="The Broad Institute Genomics Platform"/>
            <person name="Russ C."/>
            <person name="Tyler B."/>
            <person name="van West P."/>
            <person name="Dieguez-Uribeondo J."/>
            <person name="Young S.K."/>
            <person name="Zeng Q."/>
            <person name="Gargeya S."/>
            <person name="Fitzgerald M."/>
            <person name="Abouelleil A."/>
            <person name="Alvarado L."/>
            <person name="Chapman S.B."/>
            <person name="Gainer-Dewar J."/>
            <person name="Goldberg J."/>
            <person name="Griggs A."/>
            <person name="Gujja S."/>
            <person name="Hansen M."/>
            <person name="Howarth C."/>
            <person name="Imamovic A."/>
            <person name="Ireland A."/>
            <person name="Larimer J."/>
            <person name="McCowan C."/>
            <person name="Murphy C."/>
            <person name="Pearson M."/>
            <person name="Poon T.W."/>
            <person name="Priest M."/>
            <person name="Roberts A."/>
            <person name="Saif S."/>
            <person name="Shea T."/>
            <person name="Sykes S."/>
            <person name="Wortman J."/>
            <person name="Nusbaum C."/>
            <person name="Birren B."/>
        </authorList>
    </citation>
    <scope>NUCLEOTIDE SEQUENCE [LARGE SCALE GENOMIC DNA]</scope>
    <source>
        <strain evidence="2">APO3</strain>
    </source>
</reference>
<evidence type="ECO:0000313" key="2">
    <source>
        <dbReference type="EMBL" id="ETV68653.1"/>
    </source>
</evidence>